<proteinExistence type="predicted"/>
<dbReference type="EMBL" id="CAJVPU010030804">
    <property type="protein sequence ID" value="CAG8715063.1"/>
    <property type="molecule type" value="Genomic_DNA"/>
</dbReference>
<keyword evidence="2" id="KW-1185">Reference proteome</keyword>
<name>A0ACA9PMA6_9GLOM</name>
<protein>
    <submittedName>
        <fullName evidence="1">16457_t:CDS:1</fullName>
    </submittedName>
</protein>
<feature type="non-terminal residue" evidence="1">
    <location>
        <position position="290"/>
    </location>
</feature>
<reference evidence="1" key="1">
    <citation type="submission" date="2021-06" db="EMBL/GenBank/DDBJ databases">
        <authorList>
            <person name="Kallberg Y."/>
            <person name="Tangrot J."/>
            <person name="Rosling A."/>
        </authorList>
    </citation>
    <scope>NUCLEOTIDE SEQUENCE</scope>
    <source>
        <strain evidence="1">IL203A</strain>
    </source>
</reference>
<dbReference type="Proteomes" id="UP000789702">
    <property type="component" value="Unassembled WGS sequence"/>
</dbReference>
<accession>A0ACA9PMA6</accession>
<comment type="caution">
    <text evidence="1">The sequence shown here is derived from an EMBL/GenBank/DDBJ whole genome shotgun (WGS) entry which is preliminary data.</text>
</comment>
<evidence type="ECO:0000313" key="1">
    <source>
        <dbReference type="EMBL" id="CAG8715063.1"/>
    </source>
</evidence>
<organism evidence="1 2">
    <name type="scientific">Dentiscutata heterogama</name>
    <dbReference type="NCBI Taxonomy" id="1316150"/>
    <lineage>
        <taxon>Eukaryota</taxon>
        <taxon>Fungi</taxon>
        <taxon>Fungi incertae sedis</taxon>
        <taxon>Mucoromycota</taxon>
        <taxon>Glomeromycotina</taxon>
        <taxon>Glomeromycetes</taxon>
        <taxon>Diversisporales</taxon>
        <taxon>Gigasporaceae</taxon>
        <taxon>Dentiscutata</taxon>
    </lineage>
</organism>
<evidence type="ECO:0000313" key="2">
    <source>
        <dbReference type="Proteomes" id="UP000789702"/>
    </source>
</evidence>
<gene>
    <name evidence="1" type="ORF">DHETER_LOCUS12492</name>
</gene>
<sequence>MAKENMNEIFSTDLNLNDQNKSSFYSEDDIPTELELPKLPYPPEIKASELVRDLLLKYESKSPKMLNEFFIYRKAFVQAFKKEKLRPKMTHVSSLASASWHKESSDVKNEYRKIAREAEQLYINERKKRQQSQTTGKRQTSDSEITSTSTSPESTYDPVSGPSHNMVVNVAPEPSFIDAKPDNSYLHISNQDKLTEFSNVSSVFNSSYGPTSYEDTPNYYPEFTEQIMYTQNQQPMMHHETSIPLTNINFGLPYQPIISYNSSNSGTRYPYSHVSTQPLNSRKVSDYIDN</sequence>